<dbReference type="GO" id="GO:0007165">
    <property type="term" value="P:signal transduction"/>
    <property type="evidence" value="ECO:0007669"/>
    <property type="project" value="InterPro"/>
</dbReference>
<evidence type="ECO:0000313" key="8">
    <source>
        <dbReference type="EMBL" id="KAK3595001.1"/>
    </source>
</evidence>
<dbReference type="EMBL" id="JAEAOA010000291">
    <property type="protein sequence ID" value="KAK3595001.1"/>
    <property type="molecule type" value="Genomic_DNA"/>
</dbReference>
<dbReference type="PANTHER" id="PTHR24365:SF541">
    <property type="entry name" value="PROTEIN TOLL-RELATED"/>
    <property type="match status" value="1"/>
</dbReference>
<reference evidence="8" key="1">
    <citation type="journal article" date="2021" name="Genome Biol. Evol.">
        <title>A High-Quality Reference Genome for a Parasitic Bivalve with Doubly Uniparental Inheritance (Bivalvia: Unionida).</title>
        <authorList>
            <person name="Smith C.H."/>
        </authorList>
    </citation>
    <scope>NUCLEOTIDE SEQUENCE</scope>
    <source>
        <strain evidence="8">CHS0354</strain>
    </source>
</reference>
<dbReference type="SUPFAM" id="SSF52047">
    <property type="entry name" value="RNI-like"/>
    <property type="match status" value="2"/>
</dbReference>
<dbReference type="AlphaFoldDB" id="A0AAE0SNL8"/>
<dbReference type="Gene3D" id="3.80.10.10">
    <property type="entry name" value="Ribonuclease Inhibitor"/>
    <property type="match status" value="2"/>
</dbReference>
<evidence type="ECO:0000256" key="4">
    <source>
        <dbReference type="ARBA" id="ARBA00022989"/>
    </source>
</evidence>
<dbReference type="Proteomes" id="UP001195483">
    <property type="component" value="Unassembled WGS sequence"/>
</dbReference>
<dbReference type="PANTHER" id="PTHR24365">
    <property type="entry name" value="TOLL-LIKE RECEPTOR"/>
    <property type="match status" value="1"/>
</dbReference>
<keyword evidence="5 6" id="KW-0472">Membrane</keyword>
<dbReference type="Pfam" id="PF01582">
    <property type="entry name" value="TIR"/>
    <property type="match status" value="1"/>
</dbReference>
<comment type="subcellular location">
    <subcellularLocation>
        <location evidence="1">Membrane</location>
        <topology evidence="1">Single-pass membrane protein</topology>
    </subcellularLocation>
</comment>
<evidence type="ECO:0000259" key="7">
    <source>
        <dbReference type="PROSITE" id="PS50104"/>
    </source>
</evidence>
<name>A0AAE0SNL8_9BIVA</name>
<evidence type="ECO:0000256" key="2">
    <source>
        <dbReference type="ARBA" id="ARBA00022692"/>
    </source>
</evidence>
<feature type="transmembrane region" description="Helical" evidence="6">
    <location>
        <begin position="604"/>
        <end position="630"/>
    </location>
</feature>
<protein>
    <recommendedName>
        <fullName evidence="7">TIR domain-containing protein</fullName>
    </recommendedName>
</protein>
<dbReference type="PROSITE" id="PS50104">
    <property type="entry name" value="TIR"/>
    <property type="match status" value="1"/>
</dbReference>
<sequence length="826" mass="94684">MRYFQVFLVAVLVMRIVDIISKKKERSAQVTKDWTLMFSQRRRVRMVVVLWHIVLLASLKAFIMNVVAVETCTNDKTYFSLIFRDIATRQHFPESVPFNTQSVTLIGKDFLDNSFPNDVFLHPSWRNISELTITGFERVEFIQKPFLAGLYGLKCLSISLCIRIQHIHPEVLGSTPNLQSLYLDENFSLTFSATERAITGKVRRLNFLSLKSLQRYNSSSVLGKEFDSALAGKNVTFLDISSSNVVEIDYTVLANTFSNLRFLNLSYTKIAITENSTIDIQRITSHLEVLDVSGCPHFMGASNKMSWFSQYSNYLCSVFQVNYYISRNMIRPYQAYNVLLDLSACNTTKVSVWDLSNSAVRILNMTNNGPFVIHSMRKLDLSKNELEFVSPSFLSVFPSLIILNLADNHLHKMHSTDLRNLFHRNKYLKILSFRSNQLQFIPYDLFFPIEDLRVLDVGDNMLTTFDFGLSRNLNIKLLDLSFNGLANFSSDAFNILEDIFHLQMKRNESSKDLYDENFLIQSFEESNISKRYRYGYSLENNLGILIPTIPFHLTIHLFGNPLSYVNCKWHLEWAASTSKTITIDNNSSNCDIKEQNLLSDSAGYVFIIVIAFACCTCTCTCTCCVCCVCCKRSTKTNTKRLRNYFQTHNRKYKNVVFVPYCSRDSDIVEGDILPMVINYFKENLAIEENIVCTGKENFIPGLRIINEIHRCLDESLVVVPVITRSFLQSSWSLEELVVASEKGKKTVILLEEQTDVSDATETVKNLVARYTRATWSRKEGRFVIRPTWNVICQSLINHSGTTLLKETKQKADKACNQLPAFGETVM</sequence>
<comment type="caution">
    <text evidence="8">The sequence shown here is derived from an EMBL/GenBank/DDBJ whole genome shotgun (WGS) entry which is preliminary data.</text>
</comment>
<dbReference type="InterPro" id="IPR032675">
    <property type="entry name" value="LRR_dom_sf"/>
</dbReference>
<reference evidence="8" key="3">
    <citation type="submission" date="2023-05" db="EMBL/GenBank/DDBJ databases">
        <authorList>
            <person name="Smith C.H."/>
        </authorList>
    </citation>
    <scope>NUCLEOTIDE SEQUENCE</scope>
    <source>
        <strain evidence="8">CHS0354</strain>
        <tissue evidence="8">Mantle</tissue>
    </source>
</reference>
<reference evidence="8" key="2">
    <citation type="journal article" date="2021" name="Genome Biol. Evol.">
        <title>Developing a high-quality reference genome for a parasitic bivalve with doubly uniparental inheritance (Bivalvia: Unionida).</title>
        <authorList>
            <person name="Smith C.H."/>
        </authorList>
    </citation>
    <scope>NUCLEOTIDE SEQUENCE</scope>
    <source>
        <strain evidence="8">CHS0354</strain>
        <tissue evidence="8">Mantle</tissue>
    </source>
</reference>
<gene>
    <name evidence="8" type="ORF">CHS0354_003724</name>
</gene>
<evidence type="ECO:0000313" key="9">
    <source>
        <dbReference type="Proteomes" id="UP001195483"/>
    </source>
</evidence>
<dbReference type="InterPro" id="IPR000157">
    <property type="entry name" value="TIR_dom"/>
</dbReference>
<keyword evidence="3" id="KW-0732">Signal</keyword>
<evidence type="ECO:0000256" key="5">
    <source>
        <dbReference type="ARBA" id="ARBA00023136"/>
    </source>
</evidence>
<organism evidence="8 9">
    <name type="scientific">Potamilus streckersoni</name>
    <dbReference type="NCBI Taxonomy" id="2493646"/>
    <lineage>
        <taxon>Eukaryota</taxon>
        <taxon>Metazoa</taxon>
        <taxon>Spiralia</taxon>
        <taxon>Lophotrochozoa</taxon>
        <taxon>Mollusca</taxon>
        <taxon>Bivalvia</taxon>
        <taxon>Autobranchia</taxon>
        <taxon>Heteroconchia</taxon>
        <taxon>Palaeoheterodonta</taxon>
        <taxon>Unionida</taxon>
        <taxon>Unionoidea</taxon>
        <taxon>Unionidae</taxon>
        <taxon>Ambleminae</taxon>
        <taxon>Lampsilini</taxon>
        <taxon>Potamilus</taxon>
    </lineage>
</organism>
<dbReference type="InterPro" id="IPR035897">
    <property type="entry name" value="Toll_tir_struct_dom_sf"/>
</dbReference>
<evidence type="ECO:0000256" key="6">
    <source>
        <dbReference type="SAM" id="Phobius"/>
    </source>
</evidence>
<proteinExistence type="predicted"/>
<dbReference type="Gene3D" id="3.40.50.10140">
    <property type="entry name" value="Toll/interleukin-1 receptor homology (TIR) domain"/>
    <property type="match status" value="1"/>
</dbReference>
<keyword evidence="9" id="KW-1185">Reference proteome</keyword>
<dbReference type="GO" id="GO:0005886">
    <property type="term" value="C:plasma membrane"/>
    <property type="evidence" value="ECO:0007669"/>
    <property type="project" value="TreeGrafter"/>
</dbReference>
<accession>A0AAE0SNL8</accession>
<evidence type="ECO:0000256" key="1">
    <source>
        <dbReference type="ARBA" id="ARBA00004167"/>
    </source>
</evidence>
<dbReference type="GO" id="GO:0038023">
    <property type="term" value="F:signaling receptor activity"/>
    <property type="evidence" value="ECO:0007669"/>
    <property type="project" value="TreeGrafter"/>
</dbReference>
<keyword evidence="2 6" id="KW-0812">Transmembrane</keyword>
<feature type="domain" description="TIR" evidence="7">
    <location>
        <begin position="652"/>
        <end position="790"/>
    </location>
</feature>
<dbReference type="SMART" id="SM00255">
    <property type="entry name" value="TIR"/>
    <property type="match status" value="1"/>
</dbReference>
<dbReference type="SUPFAM" id="SSF52200">
    <property type="entry name" value="Toll/Interleukin receptor TIR domain"/>
    <property type="match status" value="1"/>
</dbReference>
<evidence type="ECO:0000256" key="3">
    <source>
        <dbReference type="ARBA" id="ARBA00022729"/>
    </source>
</evidence>
<keyword evidence="4 6" id="KW-1133">Transmembrane helix</keyword>
<feature type="transmembrane region" description="Helical" evidence="6">
    <location>
        <begin position="44"/>
        <end position="63"/>
    </location>
</feature>